<feature type="binding site" evidence="14">
    <location>
        <position position="50"/>
    </location>
    <ligand>
        <name>D-ribulose 5-phosphate</name>
        <dbReference type="ChEBI" id="CHEBI:58121"/>
    </ligand>
</feature>
<feature type="binding site" evidence="14">
    <location>
        <position position="46"/>
    </location>
    <ligand>
        <name>Mg(2+)</name>
        <dbReference type="ChEBI" id="CHEBI:18420"/>
        <label>2</label>
    </ligand>
</feature>
<dbReference type="Proteomes" id="UP000078084">
    <property type="component" value="Unassembled WGS sequence"/>
</dbReference>
<name>A0A171KNJ6_9BURK</name>
<comment type="caution">
    <text evidence="16">The sequence shown here is derived from an EMBL/GenBank/DDBJ whole genome shotgun (WGS) entry which is preliminary data.</text>
</comment>
<dbReference type="SUPFAM" id="SSF55821">
    <property type="entry name" value="YrdC/RibB"/>
    <property type="match status" value="1"/>
</dbReference>
<dbReference type="NCBIfam" id="NF010626">
    <property type="entry name" value="PRK14019.1"/>
    <property type="match status" value="1"/>
</dbReference>
<evidence type="ECO:0000256" key="10">
    <source>
        <dbReference type="ARBA" id="ARBA00022723"/>
    </source>
</evidence>
<dbReference type="UniPathway" id="UPA00275">
    <property type="reaction ID" value="UER00399"/>
</dbReference>
<dbReference type="Pfam" id="PF00925">
    <property type="entry name" value="GTP_cyclohydro2"/>
    <property type="match status" value="1"/>
</dbReference>
<proteinExistence type="inferred from homology"/>
<keyword evidence="11 14" id="KW-0460">Magnesium</keyword>
<evidence type="ECO:0000256" key="14">
    <source>
        <dbReference type="HAMAP-Rule" id="MF_00180"/>
    </source>
</evidence>
<dbReference type="FunFam" id="3.90.870.10:FF:000001">
    <property type="entry name" value="Riboflavin biosynthesis protein RibBA"/>
    <property type="match status" value="1"/>
</dbReference>
<feature type="site" description="Essential for catalytic activity" evidence="14">
    <location>
        <position position="144"/>
    </location>
</feature>
<evidence type="ECO:0000256" key="3">
    <source>
        <dbReference type="ARBA" id="ARBA00002284"/>
    </source>
</evidence>
<keyword evidence="13 14" id="KW-0456">Lyase</keyword>
<evidence type="ECO:0000256" key="8">
    <source>
        <dbReference type="ARBA" id="ARBA00018836"/>
    </source>
</evidence>
<dbReference type="PANTHER" id="PTHR21327">
    <property type="entry name" value="GTP CYCLOHYDROLASE II-RELATED"/>
    <property type="match status" value="1"/>
</dbReference>
<comment type="similarity">
    <text evidence="5">In the N-terminal section; belongs to the DHBP synthase family.</text>
</comment>
<evidence type="ECO:0000313" key="17">
    <source>
        <dbReference type="Proteomes" id="UP000078084"/>
    </source>
</evidence>
<feature type="site" description="Essential for catalytic activity" evidence="14">
    <location>
        <position position="182"/>
    </location>
</feature>
<dbReference type="GO" id="GO:0009231">
    <property type="term" value="P:riboflavin biosynthetic process"/>
    <property type="evidence" value="ECO:0007669"/>
    <property type="project" value="UniProtKB-UniRule"/>
</dbReference>
<dbReference type="Gene3D" id="3.90.870.10">
    <property type="entry name" value="DHBP synthase"/>
    <property type="match status" value="1"/>
</dbReference>
<dbReference type="EC" id="4.1.99.12" evidence="7 14"/>
<accession>A0A171KNJ6</accession>
<comment type="cofactor">
    <cofactor evidence="14">
        <name>Mg(2+)</name>
        <dbReference type="ChEBI" id="CHEBI:18420"/>
    </cofactor>
    <cofactor evidence="14">
        <name>Mn(2+)</name>
        <dbReference type="ChEBI" id="CHEBI:29035"/>
    </cofactor>
    <text evidence="14">Binds 2 divalent metal cations per subunit. Magnesium or manganese.</text>
</comment>
<comment type="similarity">
    <text evidence="14">Belongs to the DHBP synthase family.</text>
</comment>
<dbReference type="STRING" id="206506.AAV32_16505"/>
<dbReference type="PATRIC" id="fig|206506.3.peg.3515"/>
<feature type="binding site" evidence="14">
    <location>
        <begin position="45"/>
        <end position="46"/>
    </location>
    <ligand>
        <name>D-ribulose 5-phosphate</name>
        <dbReference type="ChEBI" id="CHEBI:58121"/>
    </ligand>
</feature>
<dbReference type="AlphaFoldDB" id="A0A171KNJ6"/>
<evidence type="ECO:0000256" key="7">
    <source>
        <dbReference type="ARBA" id="ARBA00012153"/>
    </source>
</evidence>
<evidence type="ECO:0000313" key="16">
    <source>
        <dbReference type="EMBL" id="KKO70463.1"/>
    </source>
</evidence>
<dbReference type="RefSeq" id="WP_068375018.1">
    <property type="nucleotide sequence ID" value="NZ_LBNE01000015.1"/>
</dbReference>
<dbReference type="InterPro" id="IPR000422">
    <property type="entry name" value="DHBP_synthase_RibB"/>
</dbReference>
<organism evidence="16 17">
    <name type="scientific">Kerstersia gyiorum</name>
    <dbReference type="NCBI Taxonomy" id="206506"/>
    <lineage>
        <taxon>Bacteria</taxon>
        <taxon>Pseudomonadati</taxon>
        <taxon>Pseudomonadota</taxon>
        <taxon>Betaproteobacteria</taxon>
        <taxon>Burkholderiales</taxon>
        <taxon>Alcaligenaceae</taxon>
        <taxon>Kerstersia</taxon>
    </lineage>
</organism>
<dbReference type="InterPro" id="IPR017945">
    <property type="entry name" value="DHBP_synth_RibB-like_a/b_dom"/>
</dbReference>
<evidence type="ECO:0000256" key="11">
    <source>
        <dbReference type="ARBA" id="ARBA00022842"/>
    </source>
</evidence>
<evidence type="ECO:0000256" key="13">
    <source>
        <dbReference type="ARBA" id="ARBA00023239"/>
    </source>
</evidence>
<dbReference type="HAMAP" id="MF_00180">
    <property type="entry name" value="RibB"/>
    <property type="match status" value="1"/>
</dbReference>
<dbReference type="Pfam" id="PF00926">
    <property type="entry name" value="DHBP_synthase"/>
    <property type="match status" value="1"/>
</dbReference>
<evidence type="ECO:0000256" key="2">
    <source>
        <dbReference type="ARBA" id="ARBA00001936"/>
    </source>
</evidence>
<dbReference type="GO" id="GO:0003935">
    <property type="term" value="F:GTP cyclohydrolase II activity"/>
    <property type="evidence" value="ECO:0007669"/>
    <property type="project" value="TreeGrafter"/>
</dbReference>
<dbReference type="PIRSF" id="PIRSF001259">
    <property type="entry name" value="RibA"/>
    <property type="match status" value="1"/>
</dbReference>
<dbReference type="Gene3D" id="3.40.50.10990">
    <property type="entry name" value="GTP cyclohydrolase II"/>
    <property type="match status" value="1"/>
</dbReference>
<keyword evidence="9 14" id="KW-0686">Riboflavin biosynthesis</keyword>
<protein>
    <recommendedName>
        <fullName evidence="8 14">3,4-dihydroxy-2-butanone 4-phosphate synthase</fullName>
        <shortName evidence="14">DHBP synthase</shortName>
        <ecNumber evidence="7 14">4.1.99.12</ecNumber>
    </recommendedName>
</protein>
<dbReference type="GO" id="GO:0008686">
    <property type="term" value="F:3,4-dihydroxy-2-butanone-4-phosphate synthase activity"/>
    <property type="evidence" value="ECO:0007669"/>
    <property type="project" value="UniProtKB-UniRule"/>
</dbReference>
<comment type="cofactor">
    <cofactor evidence="2">
        <name>Mn(2+)</name>
        <dbReference type="ChEBI" id="CHEBI:29035"/>
    </cofactor>
</comment>
<evidence type="ECO:0000256" key="5">
    <source>
        <dbReference type="ARBA" id="ARBA00005520"/>
    </source>
</evidence>
<evidence type="ECO:0000256" key="6">
    <source>
        <dbReference type="ARBA" id="ARBA00008976"/>
    </source>
</evidence>
<dbReference type="GO" id="GO:0005829">
    <property type="term" value="C:cytosol"/>
    <property type="evidence" value="ECO:0007669"/>
    <property type="project" value="TreeGrafter"/>
</dbReference>
<keyword evidence="10 14" id="KW-0479">Metal-binding</keyword>
<dbReference type="InterPro" id="IPR036144">
    <property type="entry name" value="RibA-like_sf"/>
</dbReference>
<dbReference type="InterPro" id="IPR032677">
    <property type="entry name" value="GTP_cyclohydro_II"/>
</dbReference>
<evidence type="ECO:0000256" key="1">
    <source>
        <dbReference type="ARBA" id="ARBA00000141"/>
    </source>
</evidence>
<dbReference type="SUPFAM" id="SSF142695">
    <property type="entry name" value="RibA-like"/>
    <property type="match status" value="1"/>
</dbReference>
<dbReference type="EMBL" id="LBNE01000015">
    <property type="protein sequence ID" value="KKO70463.1"/>
    <property type="molecule type" value="Genomic_DNA"/>
</dbReference>
<evidence type="ECO:0000256" key="12">
    <source>
        <dbReference type="ARBA" id="ARBA00023211"/>
    </source>
</evidence>
<keyword evidence="17" id="KW-1185">Reference proteome</keyword>
<comment type="function">
    <text evidence="3 14">Catalyzes the conversion of D-ribulose 5-phosphate to formate and 3,4-dihydroxy-2-butanone 4-phosphate.</text>
</comment>
<evidence type="ECO:0000259" key="15">
    <source>
        <dbReference type="Pfam" id="PF00925"/>
    </source>
</evidence>
<dbReference type="NCBIfam" id="TIGR00506">
    <property type="entry name" value="ribB"/>
    <property type="match status" value="1"/>
</dbReference>
<feature type="binding site" evidence="14">
    <location>
        <position position="161"/>
    </location>
    <ligand>
        <name>Mg(2+)</name>
        <dbReference type="ChEBI" id="CHEBI:18420"/>
        <label>2</label>
    </ligand>
</feature>
<keyword evidence="12 14" id="KW-0464">Manganese</keyword>
<gene>
    <name evidence="14" type="primary">ribB</name>
    <name evidence="16" type="ORF">AAV32_16505</name>
</gene>
<reference evidence="16 17" key="1">
    <citation type="submission" date="2015-04" db="EMBL/GenBank/DDBJ databases">
        <title>Genome sequence of Kerstersia gyiorum CG1.</title>
        <authorList>
            <person name="Greninger A.L."/>
            <person name="Kozyreva V."/>
            <person name="Chaturvedi V."/>
        </authorList>
    </citation>
    <scope>NUCLEOTIDE SEQUENCE [LARGE SCALE GENOMIC DNA]</scope>
    <source>
        <strain evidence="16 17">CG1</strain>
    </source>
</reference>
<feature type="binding site" evidence="14">
    <location>
        <position position="46"/>
    </location>
    <ligand>
        <name>Mg(2+)</name>
        <dbReference type="ChEBI" id="CHEBI:18420"/>
        <label>1</label>
    </ligand>
</feature>
<evidence type="ECO:0000256" key="4">
    <source>
        <dbReference type="ARBA" id="ARBA00004904"/>
    </source>
</evidence>
<comment type="similarity">
    <text evidence="6">In the C-terminal section; belongs to the GTP cyclohydrolase II family.</text>
</comment>
<dbReference type="GO" id="GO:0030145">
    <property type="term" value="F:manganese ion binding"/>
    <property type="evidence" value="ECO:0007669"/>
    <property type="project" value="UniProtKB-UniRule"/>
</dbReference>
<dbReference type="GO" id="GO:0000287">
    <property type="term" value="F:magnesium ion binding"/>
    <property type="evidence" value="ECO:0007669"/>
    <property type="project" value="UniProtKB-UniRule"/>
</dbReference>
<comment type="pathway">
    <text evidence="4 14">Cofactor biosynthesis; riboflavin biosynthesis; 2-hydroxy-3-oxobutyl phosphate from D-ribulose 5-phosphate: step 1/1.</text>
</comment>
<feature type="domain" description="GTP cyclohydrolase II" evidence="15">
    <location>
        <begin position="226"/>
        <end position="385"/>
    </location>
</feature>
<comment type="catalytic activity">
    <reaction evidence="1 14">
        <text>D-ribulose 5-phosphate = (2S)-2-hydroxy-3-oxobutyl phosphate + formate + H(+)</text>
        <dbReference type="Rhea" id="RHEA:18457"/>
        <dbReference type="ChEBI" id="CHEBI:15378"/>
        <dbReference type="ChEBI" id="CHEBI:15740"/>
        <dbReference type="ChEBI" id="CHEBI:58121"/>
        <dbReference type="ChEBI" id="CHEBI:58830"/>
        <dbReference type="EC" id="4.1.99.12"/>
    </reaction>
</comment>
<sequence length="398" mass="42460">MSVTQAAGTPAEGTPVEGVTIASVNEIIAELRAGRIVILVDEEDRENEGDLVMAADFVTPEAINFMVTHGRGLVCLTLTEERCEQLGLTMMASRNGTRYGTNFTVSIEAAVGVETGISAYDRARTIQAAVARDARPEDLVQPGHIFPVRAVRGGVLVRAGHTEAGCDLTAMAGLTPAAVICEILKPDGTMARLPDLAVFAREHGLKIGTIADLIQYRNEHESVVQRVAEREVRTPWGRFRAVAYRDTAAGAPHLALVHGDIEAGTETLVRVHEPASVLDVLDGEGGAHSWTVPSALETLRHAKAGVLVLLNCADSADAFFAHAASWQSDEETAPSAPSGDRFDLRTYGIGARILRDLGVSRMRLLARPRKMPSMMAGFGLDITGYDSDPASSSKSEQG</sequence>
<comment type="subunit">
    <text evidence="14">Homodimer.</text>
</comment>
<evidence type="ECO:0000256" key="9">
    <source>
        <dbReference type="ARBA" id="ARBA00022619"/>
    </source>
</evidence>
<dbReference type="PANTHER" id="PTHR21327:SF34">
    <property type="entry name" value="3,4-DIHYDROXY-2-BUTANONE 4-PHOSPHATE SYNTHASE"/>
    <property type="match status" value="1"/>
</dbReference>
<feature type="binding site" evidence="14">
    <location>
        <begin position="158"/>
        <end position="162"/>
    </location>
    <ligand>
        <name>D-ribulose 5-phosphate</name>
        <dbReference type="ChEBI" id="CHEBI:58121"/>
    </ligand>
</feature>